<dbReference type="InterPro" id="IPR015943">
    <property type="entry name" value="WD40/YVTN_repeat-like_dom_sf"/>
</dbReference>
<dbReference type="AlphaFoldDB" id="A0AAD4M9F8"/>
<dbReference type="SUPFAM" id="SSF69322">
    <property type="entry name" value="Tricorn protease domain 2"/>
    <property type="match status" value="1"/>
</dbReference>
<dbReference type="SUPFAM" id="SSF50978">
    <property type="entry name" value="WD40 repeat-like"/>
    <property type="match status" value="1"/>
</dbReference>
<evidence type="ECO:0000259" key="4">
    <source>
        <dbReference type="Pfam" id="PF10433"/>
    </source>
</evidence>
<proteinExistence type="predicted"/>
<dbReference type="InterPro" id="IPR036322">
    <property type="entry name" value="WD40_repeat_dom_sf"/>
</dbReference>
<dbReference type="Pfam" id="PF23726">
    <property type="entry name" value="Beta-prop_RSE1_2nd"/>
    <property type="match status" value="1"/>
</dbReference>
<gene>
    <name evidence="6" type="ORF">B0F90DRAFT_1705468</name>
</gene>
<evidence type="ECO:0000313" key="6">
    <source>
        <dbReference type="EMBL" id="KAI0304406.1"/>
    </source>
</evidence>
<evidence type="ECO:0000256" key="2">
    <source>
        <dbReference type="ARBA" id="ARBA00023242"/>
    </source>
</evidence>
<keyword evidence="2" id="KW-0539">Nucleus</keyword>
<dbReference type="GO" id="GO:0005634">
    <property type="term" value="C:nucleus"/>
    <property type="evidence" value="ECO:0007669"/>
    <property type="project" value="UniProtKB-SubCell"/>
</dbReference>
<name>A0AAD4M9F8_9AGAM</name>
<dbReference type="InterPro" id="IPR050358">
    <property type="entry name" value="RSE1/DDB1/CFT1"/>
</dbReference>
<feature type="domain" description="RSE1/DDB1/CPSF1 second beta-propeller" evidence="5">
    <location>
        <begin position="510"/>
        <end position="835"/>
    </location>
</feature>
<dbReference type="InterPro" id="IPR058543">
    <property type="entry name" value="Beta-prop_RSE1/DDB1/CPSF1_2nd"/>
</dbReference>
<dbReference type="Pfam" id="PF03178">
    <property type="entry name" value="CPSF_A"/>
    <property type="match status" value="1"/>
</dbReference>
<evidence type="ECO:0000259" key="5">
    <source>
        <dbReference type="Pfam" id="PF23726"/>
    </source>
</evidence>
<sequence length="1244" mass="136472">MRIVSTFHQPSSVTDAIKCHLTSDTFLIHLVVAKSNRLDIYSVQQNGLRYECGTEIWGRIVVVRAIPTQGGKSNLLLLTDHPDPRLIFFSYSTPSLGGAFLNTLKTLSLHHHNARPSEFLHSILVDPSGRVAIVNCYTGKIRVVELDNGLYKNDFDVMVSELNILSLAFLSASAISHNYSLAILHLDYNQNIQLLARDLILSECELSSTPSLLLPQTVLSSSVVTLTEAPPCLVTIPSQKSNETGDPLPGGILVLGGRKIQFFELSSEEWQEKFRGKQRKLESRKKSIDQVVAAKAKEKQKELEVKKRKAKAAVEWPWYEVTAWSPANEEGTRFFVGDSYGSLALLSLGSTAERGLVVIPLGEVSPPTALAYLDSQVLFIGSHFADSQLIRIHTSPISDVGSPTLPIPADILTVPLGLFSSSGKGKGRASMTDKEGSSRVLALNGTYIEVLDTWQNVGPILDAVLADTDGSGQPRIVTASGGINAGSLRIIQNGADFQTVAVIEDTGTFSKIFPVRHHFHDSHDTHILATNSQETVLLSLDLPDRLSAVPAQNMGFDPSPTLAASNVARRLKNITGRTLYEDSSLVVQVTERKVLLLEYDDVLQVHSVLTSWAPDEQGGEWEGRKIIAAALNPSQFVLGLSRKRLVLLNLDENNKFQIFRYKDLREEISALSCTPLNTAKMFSLYIAVAFWSIHAVDLLSVASTDGYFEPVCNSVSLPALPRSLLLHDFGNAPQMLVGLRDGTLVAYAFMKNQFEDKRVFSLGTEPVVLTQFEMGEKNVVFANGSRAALFYLEKGTLQHSSVLIKNVFASAKINSPNWPSSLLLMTSSGCIIGTVQDLDKMHIRTIPLGPENPRRLEYDRSLHAFAVACVRSEPARIGENEYSTSSLKLLDDKTFDVLSQFTCQSSEEVTTIQMIPLSEEDTAVICVGTVFFKPGEKEPSQGRLLLFSAEWDSTLLNPKRQLKKISDMSVNGCVYALTRVNQLLAASIGPTVVLYKVDSTGFQAAANWSHNYLVTSLVGRGSRLFIGDAICSVSVIDIFENEGGEVRLESVAKDFSPLWPVSIESLDQDTIIGANSDCNLFTHTVQRGETRTFLDRNGLYNLGDVVNKFIPGSMTSSDSVPSDIALVPKLFFFTSSGRIGVIIDVGSELSLHLTALERNLGRVVTEIANVSHAKHRTPAGAWERSDADLAAYGFLDGDFLEKFLDYEQPSAEVERVLRGSSPPERLKQTYGEIKQTLEALQALH</sequence>
<dbReference type="EMBL" id="WTXG01000007">
    <property type="protein sequence ID" value="KAI0304406.1"/>
    <property type="molecule type" value="Genomic_DNA"/>
</dbReference>
<organism evidence="6 7">
    <name type="scientific">Multifurca ochricompacta</name>
    <dbReference type="NCBI Taxonomy" id="376703"/>
    <lineage>
        <taxon>Eukaryota</taxon>
        <taxon>Fungi</taxon>
        <taxon>Dikarya</taxon>
        <taxon>Basidiomycota</taxon>
        <taxon>Agaricomycotina</taxon>
        <taxon>Agaricomycetes</taxon>
        <taxon>Russulales</taxon>
        <taxon>Russulaceae</taxon>
        <taxon>Multifurca</taxon>
    </lineage>
</organism>
<dbReference type="Gene3D" id="2.130.10.10">
    <property type="entry name" value="YVTN repeat-like/Quinoprotein amine dehydrogenase"/>
    <property type="match status" value="3"/>
</dbReference>
<feature type="domain" description="RSE1/DDB1/CPSF1 first beta-propeller" evidence="4">
    <location>
        <begin position="12"/>
        <end position="396"/>
    </location>
</feature>
<dbReference type="Pfam" id="PF10433">
    <property type="entry name" value="Beta-prop_RSE1_1st"/>
    <property type="match status" value="1"/>
</dbReference>
<keyword evidence="7" id="KW-1185">Reference proteome</keyword>
<reference evidence="6" key="1">
    <citation type="journal article" date="2022" name="New Phytol.">
        <title>Evolutionary transition to the ectomycorrhizal habit in the genomes of a hyperdiverse lineage of mushroom-forming fungi.</title>
        <authorList>
            <person name="Looney B."/>
            <person name="Miyauchi S."/>
            <person name="Morin E."/>
            <person name="Drula E."/>
            <person name="Courty P.E."/>
            <person name="Kohler A."/>
            <person name="Kuo A."/>
            <person name="LaButti K."/>
            <person name="Pangilinan J."/>
            <person name="Lipzen A."/>
            <person name="Riley R."/>
            <person name="Andreopoulos W."/>
            <person name="He G."/>
            <person name="Johnson J."/>
            <person name="Nolan M."/>
            <person name="Tritt A."/>
            <person name="Barry K.W."/>
            <person name="Grigoriev I.V."/>
            <person name="Nagy L.G."/>
            <person name="Hibbett D."/>
            <person name="Henrissat B."/>
            <person name="Matheny P.B."/>
            <person name="Labbe J."/>
            <person name="Martin F.M."/>
        </authorList>
    </citation>
    <scope>NUCLEOTIDE SEQUENCE</scope>
    <source>
        <strain evidence="6">BPL690</strain>
    </source>
</reference>
<dbReference type="PANTHER" id="PTHR10644">
    <property type="entry name" value="DNA REPAIR/RNA PROCESSING CPSF FAMILY"/>
    <property type="match status" value="1"/>
</dbReference>
<comment type="caution">
    <text evidence="6">The sequence shown here is derived from an EMBL/GenBank/DDBJ whole genome shotgun (WGS) entry which is preliminary data.</text>
</comment>
<dbReference type="GO" id="GO:0003676">
    <property type="term" value="F:nucleic acid binding"/>
    <property type="evidence" value="ECO:0007669"/>
    <property type="project" value="InterPro"/>
</dbReference>
<evidence type="ECO:0000313" key="7">
    <source>
        <dbReference type="Proteomes" id="UP001203297"/>
    </source>
</evidence>
<dbReference type="Proteomes" id="UP001203297">
    <property type="component" value="Unassembled WGS sequence"/>
</dbReference>
<dbReference type="InterPro" id="IPR018846">
    <property type="entry name" value="Beta-prop_RSE1/DDB1/CPSF1_1st"/>
</dbReference>
<comment type="subcellular location">
    <subcellularLocation>
        <location evidence="1">Nucleus</location>
    </subcellularLocation>
</comment>
<evidence type="ECO:0000259" key="3">
    <source>
        <dbReference type="Pfam" id="PF03178"/>
    </source>
</evidence>
<dbReference type="InterPro" id="IPR004871">
    <property type="entry name" value="RSE1/DDB1/CPSF1_C"/>
</dbReference>
<accession>A0AAD4M9F8</accession>
<protein>
    <submittedName>
        <fullName evidence="6">CPSF A subunit region-domain-containing protein</fullName>
    </submittedName>
</protein>
<feature type="domain" description="RSE1/DDB1/CPSF1 C-terminal" evidence="3">
    <location>
        <begin position="885"/>
        <end position="1205"/>
    </location>
</feature>
<evidence type="ECO:0000256" key="1">
    <source>
        <dbReference type="ARBA" id="ARBA00004123"/>
    </source>
</evidence>
<dbReference type="Gene3D" id="1.10.150.910">
    <property type="match status" value="1"/>
</dbReference>